<organism evidence="9 10">
    <name type="scientific">Drechslerella dactyloides</name>
    <name type="common">Nematode-trapping fungus</name>
    <name type="synonym">Arthrobotrys dactyloides</name>
    <dbReference type="NCBI Taxonomy" id="74499"/>
    <lineage>
        <taxon>Eukaryota</taxon>
        <taxon>Fungi</taxon>
        <taxon>Dikarya</taxon>
        <taxon>Ascomycota</taxon>
        <taxon>Pezizomycotina</taxon>
        <taxon>Orbiliomycetes</taxon>
        <taxon>Orbiliales</taxon>
        <taxon>Orbiliaceae</taxon>
        <taxon>Drechslerella</taxon>
    </lineage>
</organism>
<evidence type="ECO:0000313" key="10">
    <source>
        <dbReference type="Proteomes" id="UP001221413"/>
    </source>
</evidence>
<evidence type="ECO:0000256" key="6">
    <source>
        <dbReference type="SAM" id="MobiDB-lite"/>
    </source>
</evidence>
<feature type="transmembrane region" description="Helical" evidence="7">
    <location>
        <begin position="330"/>
        <end position="352"/>
    </location>
</feature>
<feature type="domain" description="Major facilitator superfamily (MFS) profile" evidence="8">
    <location>
        <begin position="202"/>
        <end position="680"/>
    </location>
</feature>
<evidence type="ECO:0000256" key="5">
    <source>
        <dbReference type="ARBA" id="ARBA00023136"/>
    </source>
</evidence>
<dbReference type="InterPro" id="IPR036259">
    <property type="entry name" value="MFS_trans_sf"/>
</dbReference>
<dbReference type="GO" id="GO:0022857">
    <property type="term" value="F:transmembrane transporter activity"/>
    <property type="evidence" value="ECO:0007669"/>
    <property type="project" value="InterPro"/>
</dbReference>
<comment type="caution">
    <text evidence="9">The sequence shown here is derived from an EMBL/GenBank/DDBJ whole genome shotgun (WGS) entry which is preliminary data.</text>
</comment>
<sequence>MYRHSTPLRTCPRMSHHSPPPPQLQQQQPQNSMASPSTNGSAPNRNRPGGRRHSNNHRGDGVGGGGSAGAGAGALGAPVSPVQAHHRRSHPALALDAFRRHSVHSYQSFPSPLHPPKKPGKPLRRDHTPSRPPPRTVSDLSTVASSSASTNAGSVHREPSTSSISSARRYLPLGKTMTVASTASDASLAAPVPTPTPIPTRKLLVLALIALAEQTAFNSISPYLPEMVGQFPDVEPGNVGVSVGIIASSFAVAQFVTNFFWGNLSDRIGRKPVILCGTILTAGAFVMWAFTTTLWQAVIVHATMGIVNGNQGVVSTVLGEITDRSNQSAAFAYLPVVYGVGGILGPILGGLLSSSKESSWGIVQKYPYCLPNLASAVLLGLDFLLCVFFLDESLAEARELPPLTDRIRNLFSWLWQFTSAIKPTYLRKGKNKPRNGNAGRDRSREPLLRGNHADVDVVYTDDHGLFAQSKPVPWKDIMKPSTIVLLATYFIFNLAMVGYNALYPIFVSSPPPTGRATSVQEIGLSLAFAGLVTIVFQVLFFARLQHSAGNDLSFKGALGLFAATFFVMPLIGYEGGIGKLWLWMELAGVLTVKVVTSITALTCAMIMITNCAPDHSSLGSINGLAQTLSAAGRAFGPFVAGGLFTVGTRFQRGEWIPWGSIGGIAVIGFVVSFGIGKQTAETGQNRDVENGAGRTGRQR</sequence>
<dbReference type="Pfam" id="PF07690">
    <property type="entry name" value="MFS_1"/>
    <property type="match status" value="1"/>
</dbReference>
<feature type="transmembrane region" description="Helical" evidence="7">
    <location>
        <begin position="483"/>
        <end position="502"/>
    </location>
</feature>
<dbReference type="Proteomes" id="UP001221413">
    <property type="component" value="Unassembled WGS sequence"/>
</dbReference>
<feature type="region of interest" description="Disordered" evidence="6">
    <location>
        <begin position="105"/>
        <end position="167"/>
    </location>
</feature>
<comment type="subcellular location">
    <subcellularLocation>
        <location evidence="1">Membrane</location>
        <topology evidence="1">Multi-pass membrane protein</topology>
    </subcellularLocation>
</comment>
<dbReference type="CDD" id="cd17330">
    <property type="entry name" value="MFS_SLC46_TetA_like"/>
    <property type="match status" value="1"/>
</dbReference>
<protein>
    <submittedName>
        <fullName evidence="9">Major facilitator superfamily multidrug transporter</fullName>
    </submittedName>
</protein>
<dbReference type="PRINTS" id="PR01035">
    <property type="entry name" value="TCRTETA"/>
</dbReference>
<dbReference type="Gene3D" id="1.20.1250.20">
    <property type="entry name" value="MFS general substrate transporter like domains"/>
    <property type="match status" value="1"/>
</dbReference>
<keyword evidence="4 7" id="KW-1133">Transmembrane helix</keyword>
<dbReference type="InterPro" id="IPR001958">
    <property type="entry name" value="Tet-R_TetA/multi-R_MdtG-like"/>
</dbReference>
<evidence type="ECO:0000259" key="8">
    <source>
        <dbReference type="PROSITE" id="PS50850"/>
    </source>
</evidence>
<evidence type="ECO:0000313" key="9">
    <source>
        <dbReference type="EMBL" id="KAJ6260867.1"/>
    </source>
</evidence>
<dbReference type="InterPro" id="IPR011701">
    <property type="entry name" value="MFS"/>
</dbReference>
<name>A0AAD6IYX9_DREDA</name>
<dbReference type="InterPro" id="IPR020846">
    <property type="entry name" value="MFS_dom"/>
</dbReference>
<feature type="transmembrane region" description="Helical" evidence="7">
    <location>
        <begin position="656"/>
        <end position="676"/>
    </location>
</feature>
<dbReference type="EMBL" id="JAQGDS010000004">
    <property type="protein sequence ID" value="KAJ6260867.1"/>
    <property type="molecule type" value="Genomic_DNA"/>
</dbReference>
<feature type="transmembrane region" description="Helical" evidence="7">
    <location>
        <begin position="273"/>
        <end position="291"/>
    </location>
</feature>
<reference evidence="9" key="1">
    <citation type="submission" date="2023-01" db="EMBL/GenBank/DDBJ databases">
        <title>The chitinases involved in constricting ring structure development in the nematode-trapping fungus Drechslerella dactyloides.</title>
        <authorList>
            <person name="Wang R."/>
            <person name="Zhang L."/>
            <person name="Tang P."/>
            <person name="Li S."/>
            <person name="Liang L."/>
        </authorList>
    </citation>
    <scope>NUCLEOTIDE SEQUENCE</scope>
    <source>
        <strain evidence="9">YMF1.00031</strain>
    </source>
</reference>
<feature type="transmembrane region" description="Helical" evidence="7">
    <location>
        <begin position="372"/>
        <end position="390"/>
    </location>
</feature>
<feature type="region of interest" description="Disordered" evidence="6">
    <location>
        <begin position="426"/>
        <end position="445"/>
    </location>
</feature>
<feature type="transmembrane region" description="Helical" evidence="7">
    <location>
        <begin position="554"/>
        <end position="574"/>
    </location>
</feature>
<dbReference type="PROSITE" id="PS50850">
    <property type="entry name" value="MFS"/>
    <property type="match status" value="1"/>
</dbReference>
<evidence type="ECO:0000256" key="3">
    <source>
        <dbReference type="ARBA" id="ARBA00022692"/>
    </source>
</evidence>
<keyword evidence="10" id="KW-1185">Reference proteome</keyword>
<dbReference type="AlphaFoldDB" id="A0AAD6IYX9"/>
<keyword evidence="3 7" id="KW-0812">Transmembrane</keyword>
<feature type="transmembrane region" description="Helical" evidence="7">
    <location>
        <begin position="586"/>
        <end position="609"/>
    </location>
</feature>
<dbReference type="PANTHER" id="PTHR23504:SF39">
    <property type="entry name" value="TRANSPORTER, PUTATIVE (AFU_ORTHOLOGUE AFUA_6G03860)-RELATED"/>
    <property type="match status" value="1"/>
</dbReference>
<keyword evidence="5 7" id="KW-0472">Membrane</keyword>
<evidence type="ECO:0000256" key="7">
    <source>
        <dbReference type="SAM" id="Phobius"/>
    </source>
</evidence>
<evidence type="ECO:0000256" key="1">
    <source>
        <dbReference type="ARBA" id="ARBA00004141"/>
    </source>
</evidence>
<proteinExistence type="predicted"/>
<feature type="compositionally biased region" description="Gly residues" evidence="6">
    <location>
        <begin position="61"/>
        <end position="74"/>
    </location>
</feature>
<feature type="compositionally biased region" description="Polar residues" evidence="6">
    <location>
        <begin position="31"/>
        <end position="44"/>
    </location>
</feature>
<feature type="transmembrane region" description="Helical" evidence="7">
    <location>
        <begin position="241"/>
        <end position="261"/>
    </location>
</feature>
<feature type="transmembrane region" description="Helical" evidence="7">
    <location>
        <begin position="522"/>
        <end position="542"/>
    </location>
</feature>
<dbReference type="PANTHER" id="PTHR23504">
    <property type="entry name" value="MAJOR FACILITATOR SUPERFAMILY DOMAIN-CONTAINING PROTEIN 10"/>
    <property type="match status" value="1"/>
</dbReference>
<dbReference type="GO" id="GO:0016020">
    <property type="term" value="C:membrane"/>
    <property type="evidence" value="ECO:0007669"/>
    <property type="project" value="UniProtKB-SubCell"/>
</dbReference>
<evidence type="ECO:0000256" key="4">
    <source>
        <dbReference type="ARBA" id="ARBA00022989"/>
    </source>
</evidence>
<feature type="transmembrane region" description="Helical" evidence="7">
    <location>
        <begin position="297"/>
        <end position="318"/>
    </location>
</feature>
<accession>A0AAD6IYX9</accession>
<dbReference type="SUPFAM" id="SSF103473">
    <property type="entry name" value="MFS general substrate transporter"/>
    <property type="match status" value="1"/>
</dbReference>
<keyword evidence="2" id="KW-0813">Transport</keyword>
<feature type="region of interest" description="Disordered" evidence="6">
    <location>
        <begin position="1"/>
        <end position="89"/>
    </location>
</feature>
<evidence type="ECO:0000256" key="2">
    <source>
        <dbReference type="ARBA" id="ARBA00022448"/>
    </source>
</evidence>
<feature type="compositionally biased region" description="Low complexity" evidence="6">
    <location>
        <begin position="136"/>
        <end position="154"/>
    </location>
</feature>
<gene>
    <name evidence="9" type="ORF">Dda_3528</name>
</gene>